<sequence>MDLNSVFFVPSSRLFFPPLDLTLTLFLIIQIRVSNECNFLFTALNGATRLLLCWFSQFCILEAVDLHSRSFLQLLRPASVDFRAL</sequence>
<evidence type="ECO:0000313" key="2">
    <source>
        <dbReference type="Proteomes" id="UP001154282"/>
    </source>
</evidence>
<protein>
    <submittedName>
        <fullName evidence="1">Uncharacterized protein</fullName>
    </submittedName>
</protein>
<proteinExistence type="predicted"/>
<organism evidence="1 2">
    <name type="scientific">Linum tenue</name>
    <dbReference type="NCBI Taxonomy" id="586396"/>
    <lineage>
        <taxon>Eukaryota</taxon>
        <taxon>Viridiplantae</taxon>
        <taxon>Streptophyta</taxon>
        <taxon>Embryophyta</taxon>
        <taxon>Tracheophyta</taxon>
        <taxon>Spermatophyta</taxon>
        <taxon>Magnoliopsida</taxon>
        <taxon>eudicotyledons</taxon>
        <taxon>Gunneridae</taxon>
        <taxon>Pentapetalae</taxon>
        <taxon>rosids</taxon>
        <taxon>fabids</taxon>
        <taxon>Malpighiales</taxon>
        <taxon>Linaceae</taxon>
        <taxon>Linum</taxon>
    </lineage>
</organism>
<name>A0AAV0LLY3_9ROSI</name>
<dbReference type="EMBL" id="CAMGYJ010000006">
    <property type="protein sequence ID" value="CAI0434927.1"/>
    <property type="molecule type" value="Genomic_DNA"/>
</dbReference>
<accession>A0AAV0LLY3</accession>
<evidence type="ECO:0000313" key="1">
    <source>
        <dbReference type="EMBL" id="CAI0434927.1"/>
    </source>
</evidence>
<reference evidence="1" key="1">
    <citation type="submission" date="2022-08" db="EMBL/GenBank/DDBJ databases">
        <authorList>
            <person name="Gutierrez-Valencia J."/>
        </authorList>
    </citation>
    <scope>NUCLEOTIDE SEQUENCE</scope>
</reference>
<dbReference type="Proteomes" id="UP001154282">
    <property type="component" value="Unassembled WGS sequence"/>
</dbReference>
<keyword evidence="2" id="KW-1185">Reference proteome</keyword>
<gene>
    <name evidence="1" type="ORF">LITE_LOCUS24479</name>
</gene>
<dbReference type="AlphaFoldDB" id="A0AAV0LLY3"/>
<comment type="caution">
    <text evidence="1">The sequence shown here is derived from an EMBL/GenBank/DDBJ whole genome shotgun (WGS) entry which is preliminary data.</text>
</comment>